<evidence type="ECO:0000256" key="5">
    <source>
        <dbReference type="SAM" id="Phobius"/>
    </source>
</evidence>
<dbReference type="PROSITE" id="PS50293">
    <property type="entry name" value="TPR_REGION"/>
    <property type="match status" value="1"/>
</dbReference>
<dbReference type="PANTHER" id="PTHR44943:SF8">
    <property type="entry name" value="TPR REPEAT-CONTAINING PROTEIN MJ0263"/>
    <property type="match status" value="1"/>
</dbReference>
<keyword evidence="2 3" id="KW-0802">TPR repeat</keyword>
<accession>A0A098TIZ7</accession>
<feature type="transmembrane region" description="Helical" evidence="5">
    <location>
        <begin position="7"/>
        <end position="29"/>
    </location>
</feature>
<gene>
    <name evidence="6" type="ORF">DO97_13405</name>
</gene>
<dbReference type="PROSITE" id="PS50005">
    <property type="entry name" value="TPR"/>
    <property type="match status" value="1"/>
</dbReference>
<dbReference type="AlphaFoldDB" id="A0A098TIZ7"/>
<keyword evidence="7" id="KW-1185">Reference proteome</keyword>
<evidence type="ECO:0000256" key="1">
    <source>
        <dbReference type="ARBA" id="ARBA00022737"/>
    </source>
</evidence>
<dbReference type="EMBL" id="JJML01000041">
    <property type="protein sequence ID" value="KGF72021.1"/>
    <property type="molecule type" value="Genomic_DNA"/>
</dbReference>
<evidence type="ECO:0000313" key="6">
    <source>
        <dbReference type="EMBL" id="KGF72021.1"/>
    </source>
</evidence>
<sequence>MFEKRRWLINIALVLSVLGFVGFSMIPLLSSTFQASQSASSPSAAATAPTSRKADLEAQERGYTLVLQREPDNLTALQGLLETRLRLLNEFKQGDPKDLIDPLEKLAKLRPEQTSYAVLLAQTKAYLGDREGAAQTYRDVLQAKPGDLYALNGLVDLLMRQNRPEAAIGLLQDTLKAASQANQVQPNGINVVSVQVLLGEVYTKLERYGEAIATFDQAMKADPQDFRPVFGKARTLKDQGKVTEATQLFNTAFNLAPANYKDQIRAQISLLSTPASVTPDPIIGPSTTPVPQTPPSSSP</sequence>
<feature type="region of interest" description="Disordered" evidence="4">
    <location>
        <begin position="277"/>
        <end position="299"/>
    </location>
</feature>
<dbReference type="Gene3D" id="1.25.40.10">
    <property type="entry name" value="Tetratricopeptide repeat domain"/>
    <property type="match status" value="2"/>
</dbReference>
<dbReference type="STRING" id="1497020.DO97_13405"/>
<keyword evidence="5" id="KW-1133">Transmembrane helix</keyword>
<dbReference type="OrthoDB" id="581415at2"/>
<keyword evidence="1" id="KW-0677">Repeat</keyword>
<feature type="repeat" description="TPR" evidence="3">
    <location>
        <begin position="192"/>
        <end position="225"/>
    </location>
</feature>
<evidence type="ECO:0000256" key="2">
    <source>
        <dbReference type="ARBA" id="ARBA00022803"/>
    </source>
</evidence>
<organism evidence="6 7">
    <name type="scientific">Neosynechococcus sphagnicola sy1</name>
    <dbReference type="NCBI Taxonomy" id="1497020"/>
    <lineage>
        <taxon>Bacteria</taxon>
        <taxon>Bacillati</taxon>
        <taxon>Cyanobacteriota</taxon>
        <taxon>Cyanophyceae</taxon>
        <taxon>Neosynechococcales</taxon>
        <taxon>Neosynechococcaceae</taxon>
        <taxon>Neosynechococcus</taxon>
    </lineage>
</organism>
<dbReference type="SMART" id="SM00028">
    <property type="entry name" value="TPR"/>
    <property type="match status" value="3"/>
</dbReference>
<keyword evidence="5" id="KW-0472">Membrane</keyword>
<protein>
    <submittedName>
        <fullName evidence="6">Uncharacterized protein</fullName>
    </submittedName>
</protein>
<dbReference type="InterPro" id="IPR019734">
    <property type="entry name" value="TPR_rpt"/>
</dbReference>
<dbReference type="SUPFAM" id="SSF48452">
    <property type="entry name" value="TPR-like"/>
    <property type="match status" value="1"/>
</dbReference>
<dbReference type="Pfam" id="PF14559">
    <property type="entry name" value="TPR_19"/>
    <property type="match status" value="2"/>
</dbReference>
<proteinExistence type="predicted"/>
<evidence type="ECO:0000313" key="7">
    <source>
        <dbReference type="Proteomes" id="UP000030170"/>
    </source>
</evidence>
<dbReference type="InterPro" id="IPR011990">
    <property type="entry name" value="TPR-like_helical_dom_sf"/>
</dbReference>
<keyword evidence="5" id="KW-0812">Transmembrane</keyword>
<dbReference type="Proteomes" id="UP000030170">
    <property type="component" value="Unassembled WGS sequence"/>
</dbReference>
<reference evidence="6 7" key="1">
    <citation type="journal article" date="2014" name="Mol. Ecol.">
        <title>Evolution of Synechococcus.</title>
        <authorList>
            <person name="Dvorak P."/>
            <person name="Casamatta D."/>
            <person name="Hasler P."/>
            <person name="Poulickova A."/>
            <person name="Ondrej V."/>
            <person name="Sanges R."/>
        </authorList>
    </citation>
    <scope>NUCLEOTIDE SEQUENCE [LARGE SCALE GENOMIC DNA]</scope>
    <source>
        <strain evidence="6 7">CAUP A 1101</strain>
    </source>
</reference>
<evidence type="ECO:0000256" key="4">
    <source>
        <dbReference type="SAM" id="MobiDB-lite"/>
    </source>
</evidence>
<dbReference type="InterPro" id="IPR051685">
    <property type="entry name" value="Ycf3/AcsC/BcsC/TPR_MFPF"/>
</dbReference>
<dbReference type="PANTHER" id="PTHR44943">
    <property type="entry name" value="CELLULOSE SYNTHASE OPERON PROTEIN C"/>
    <property type="match status" value="1"/>
</dbReference>
<evidence type="ECO:0000256" key="3">
    <source>
        <dbReference type="PROSITE-ProRule" id="PRU00339"/>
    </source>
</evidence>
<name>A0A098TIZ7_9CYAN</name>
<comment type="caution">
    <text evidence="6">The sequence shown here is derived from an EMBL/GenBank/DDBJ whole genome shotgun (WGS) entry which is preliminary data.</text>
</comment>